<evidence type="ECO:0000313" key="1">
    <source>
        <dbReference type="EMBL" id="OEK08443.1"/>
    </source>
</evidence>
<evidence type="ECO:0000313" key="2">
    <source>
        <dbReference type="Proteomes" id="UP000095713"/>
    </source>
</evidence>
<proteinExistence type="predicted"/>
<comment type="caution">
    <text evidence="1">The sequence shown here is derived from an EMBL/GenBank/DDBJ whole genome shotgun (WGS) entry which is preliminary data.</text>
</comment>
<dbReference type="PANTHER" id="PTHR43737:SF1">
    <property type="entry name" value="DUF1501 DOMAIN-CONTAINING PROTEIN"/>
    <property type="match status" value="1"/>
</dbReference>
<accession>A0A1E5TAP1</accession>
<gene>
    <name evidence="1" type="ORF">A8C32_03060</name>
</gene>
<protein>
    <submittedName>
        <fullName evidence="1">Twin-arginine translocation pathway signal</fullName>
    </submittedName>
</protein>
<dbReference type="Proteomes" id="UP000095713">
    <property type="component" value="Unassembled WGS sequence"/>
</dbReference>
<dbReference type="PANTHER" id="PTHR43737">
    <property type="entry name" value="BLL7424 PROTEIN"/>
    <property type="match status" value="1"/>
</dbReference>
<dbReference type="Pfam" id="PF07394">
    <property type="entry name" value="DUF1501"/>
    <property type="match status" value="1"/>
</dbReference>
<dbReference type="OrthoDB" id="9779968at2"/>
<dbReference type="RefSeq" id="WP_069829950.1">
    <property type="nucleotide sequence ID" value="NZ_MDJD01000034.1"/>
</dbReference>
<sequence>MHKKNINNNLNNCNKEDHSNWDRRSFLKSIGIVAGGTIAFGNSMLAASLPSPLSIALNDSETDRVLVLIRLKGGNDGLNTIIPLNQYDTYANARPSLKIEQNKLFKLSNEYGMPNYTNKLERLWGEGQMKVIHGVGYNNSSLSHFRGSDIWASADRTGNTNSGWMGRYFDNEYPDYLFSPPEKPAAMQIGSSGNLMFEGQDANFGFSVADPNKLYEITRSGSLHDLNKIPDCTHGDKVKFLKIIANATFNYAGVIKEAFDNSTDFNDYPNNKLAKQLSMVSRLIKGNLGTKVYLVTLDGFDTHGNQLSRHSNLMSQFSDTISHFYEDLEAADWSDKVLSMSISEFGRRVKENGSSGTDHGAAAPIMLFGSGLEGNGFIGKHPDLSNLDSNGNLINTTDYRQVYASVMKDWLCVDKNVVNEALLGEDYDLLDLGFSCNNLNSNNPPTVVDELAGFNHSIIYTNNQPYLHILNPNEGHINISLYNVAGQRLAILKNEMFIEGKHIIDIKQAANTNLAAGHYFYRIVRNGGNQNYSKLLIIT</sequence>
<keyword evidence="2" id="KW-1185">Reference proteome</keyword>
<name>A0A1E5TAP1_9FLAO</name>
<organism evidence="1 2">
    <name type="scientific">Flavivirga aquatica</name>
    <dbReference type="NCBI Taxonomy" id="1849968"/>
    <lineage>
        <taxon>Bacteria</taxon>
        <taxon>Pseudomonadati</taxon>
        <taxon>Bacteroidota</taxon>
        <taxon>Flavobacteriia</taxon>
        <taxon>Flavobacteriales</taxon>
        <taxon>Flavobacteriaceae</taxon>
        <taxon>Flavivirga</taxon>
    </lineage>
</organism>
<reference evidence="1 2" key="1">
    <citation type="submission" date="2016-05" db="EMBL/GenBank/DDBJ databases">
        <title>Draft Genome Sequence of Algibacter sp. Strain SK-16 Isolated from the Surface Water of Aburatsubo Inlet.</title>
        <authorList>
            <person name="Wong S.-K."/>
            <person name="Yoshizawa S."/>
            <person name="Nakajima Y."/>
            <person name="Ogura Y."/>
            <person name="Tetsuya H."/>
            <person name="Hamasaki K."/>
        </authorList>
    </citation>
    <scope>NUCLEOTIDE SEQUENCE [LARGE SCALE GENOMIC DNA]</scope>
    <source>
        <strain evidence="1 2">SK-16</strain>
    </source>
</reference>
<dbReference type="InterPro" id="IPR010869">
    <property type="entry name" value="DUF1501"/>
</dbReference>
<dbReference type="AlphaFoldDB" id="A0A1E5TAP1"/>
<dbReference type="STRING" id="1849968.A8C32_03060"/>
<dbReference type="EMBL" id="MDJD01000034">
    <property type="protein sequence ID" value="OEK08443.1"/>
    <property type="molecule type" value="Genomic_DNA"/>
</dbReference>